<dbReference type="PANTHER" id="PTHR12899:SF3">
    <property type="entry name" value="LARGE RIBOSOMAL SUBUNIT PROTEIN UL18M"/>
    <property type="match status" value="1"/>
</dbReference>
<gene>
    <name evidence="7" type="primary">rplR</name>
    <name evidence="8" type="ORF">SAMN06264868_10854</name>
</gene>
<evidence type="ECO:0000256" key="6">
    <source>
        <dbReference type="ARBA" id="ARBA00035197"/>
    </source>
</evidence>
<reference evidence="8" key="1">
    <citation type="submission" date="2017-05" db="EMBL/GenBank/DDBJ databases">
        <authorList>
            <person name="Varghese N."/>
            <person name="Submissions S."/>
        </authorList>
    </citation>
    <scope>NUCLEOTIDE SEQUENCE</scope>
    <source>
        <strain evidence="8">DSM 18763</strain>
    </source>
</reference>
<keyword evidence="5 7" id="KW-0687">Ribonucleoprotein</keyword>
<dbReference type="FunFam" id="3.30.420.100:FF:000001">
    <property type="entry name" value="50S ribosomal protein L18"/>
    <property type="match status" value="1"/>
</dbReference>
<dbReference type="Gene3D" id="3.30.420.100">
    <property type="match status" value="1"/>
</dbReference>
<keyword evidence="3 7" id="KW-0694">RNA-binding</keyword>
<dbReference type="EMBL" id="FXTX01000008">
    <property type="protein sequence ID" value="SMP11148.1"/>
    <property type="molecule type" value="Genomic_DNA"/>
</dbReference>
<dbReference type="CDD" id="cd00432">
    <property type="entry name" value="Ribosomal_L18_L5e"/>
    <property type="match status" value="1"/>
</dbReference>
<dbReference type="InterPro" id="IPR057268">
    <property type="entry name" value="Ribosomal_L18"/>
</dbReference>
<dbReference type="PANTHER" id="PTHR12899">
    <property type="entry name" value="39S RIBOSOMAL PROTEIN L18, MITOCHONDRIAL"/>
    <property type="match status" value="1"/>
</dbReference>
<dbReference type="HAMAP" id="MF_01337_B">
    <property type="entry name" value="Ribosomal_uL18_B"/>
    <property type="match status" value="1"/>
</dbReference>
<comment type="caution">
    <text evidence="8">The sequence shown here is derived from an EMBL/GenBank/DDBJ whole genome shotgun (WGS) entry which is preliminary data.</text>
</comment>
<dbReference type="GO" id="GO:0003735">
    <property type="term" value="F:structural constituent of ribosome"/>
    <property type="evidence" value="ECO:0007669"/>
    <property type="project" value="InterPro"/>
</dbReference>
<comment type="similarity">
    <text evidence="1 7">Belongs to the universal ribosomal protein uL18 family.</text>
</comment>
<comment type="subunit">
    <text evidence="7">Part of the 50S ribosomal subunit; part of the 5S rRNA/L5/L18/L25 subcomplex. Contacts the 5S and 23S rRNAs.</text>
</comment>
<name>A0AA46AE49_9AQUI</name>
<keyword evidence="9" id="KW-1185">Reference proteome</keyword>
<evidence type="ECO:0000313" key="8">
    <source>
        <dbReference type="EMBL" id="SMP11148.1"/>
    </source>
</evidence>
<organism evidence="8 9">
    <name type="scientific">Venenivibrio stagnispumantis</name>
    <dbReference type="NCBI Taxonomy" id="407998"/>
    <lineage>
        <taxon>Bacteria</taxon>
        <taxon>Pseudomonadati</taxon>
        <taxon>Aquificota</taxon>
        <taxon>Aquificia</taxon>
        <taxon>Aquificales</taxon>
        <taxon>Hydrogenothermaceae</taxon>
        <taxon>Venenivibrio</taxon>
    </lineage>
</organism>
<dbReference type="GO" id="GO:0022625">
    <property type="term" value="C:cytosolic large ribosomal subunit"/>
    <property type="evidence" value="ECO:0007669"/>
    <property type="project" value="TreeGrafter"/>
</dbReference>
<dbReference type="Proteomes" id="UP001157947">
    <property type="component" value="Unassembled WGS sequence"/>
</dbReference>
<comment type="function">
    <text evidence="7">This is one of the proteins that bind and probably mediate the attachment of the 5S RNA into the large ribosomal subunit, where it forms part of the central protuberance.</text>
</comment>
<evidence type="ECO:0000313" key="9">
    <source>
        <dbReference type="Proteomes" id="UP001157947"/>
    </source>
</evidence>
<dbReference type="RefSeq" id="WP_265134290.1">
    <property type="nucleotide sequence ID" value="NZ_FXTX01000008.1"/>
</dbReference>
<accession>A0AA46AE49</accession>
<dbReference type="GO" id="GO:0006412">
    <property type="term" value="P:translation"/>
    <property type="evidence" value="ECO:0007669"/>
    <property type="project" value="UniProtKB-UniRule"/>
</dbReference>
<protein>
    <recommendedName>
        <fullName evidence="6 7">Large ribosomal subunit protein uL18</fullName>
    </recommendedName>
</protein>
<keyword evidence="2 7" id="KW-0699">rRNA-binding</keyword>
<dbReference type="InterPro" id="IPR005484">
    <property type="entry name" value="Ribosomal_uL18_bac/plant/anim"/>
</dbReference>
<evidence type="ECO:0000256" key="4">
    <source>
        <dbReference type="ARBA" id="ARBA00022980"/>
    </source>
</evidence>
<dbReference type="Pfam" id="PF00861">
    <property type="entry name" value="Ribosomal_L18p"/>
    <property type="match status" value="1"/>
</dbReference>
<evidence type="ECO:0000256" key="1">
    <source>
        <dbReference type="ARBA" id="ARBA00007116"/>
    </source>
</evidence>
<evidence type="ECO:0000256" key="5">
    <source>
        <dbReference type="ARBA" id="ARBA00023274"/>
    </source>
</evidence>
<dbReference type="NCBIfam" id="TIGR00060">
    <property type="entry name" value="L18_bact"/>
    <property type="match status" value="1"/>
</dbReference>
<evidence type="ECO:0000256" key="7">
    <source>
        <dbReference type="HAMAP-Rule" id="MF_01337"/>
    </source>
</evidence>
<dbReference type="InterPro" id="IPR004389">
    <property type="entry name" value="Ribosomal_uL18_bac-type"/>
</dbReference>
<keyword evidence="4 7" id="KW-0689">Ribosomal protein</keyword>
<evidence type="ECO:0000256" key="3">
    <source>
        <dbReference type="ARBA" id="ARBA00022884"/>
    </source>
</evidence>
<dbReference type="SUPFAM" id="SSF53137">
    <property type="entry name" value="Translational machinery components"/>
    <property type="match status" value="1"/>
</dbReference>
<sequence length="123" mass="13850">MAVKTRREGRIIRHKRIRKKIFGTAERPRLSFYRSLNAIYAQIINDEEGKTLISASTIDKDYVAKYGKRGGKSIEDAKRLGEFLAEKALAAGIKTVVFDRGGFIYHGKVKAFADAAREKGLIF</sequence>
<dbReference type="AlphaFoldDB" id="A0AA46AE49"/>
<evidence type="ECO:0000256" key="2">
    <source>
        <dbReference type="ARBA" id="ARBA00022730"/>
    </source>
</evidence>
<proteinExistence type="inferred from homology"/>
<dbReference type="GO" id="GO:0008097">
    <property type="term" value="F:5S rRNA binding"/>
    <property type="evidence" value="ECO:0007669"/>
    <property type="project" value="TreeGrafter"/>
</dbReference>